<dbReference type="InterPro" id="IPR056924">
    <property type="entry name" value="SH3_Tf2-1"/>
</dbReference>
<dbReference type="AlphaFoldDB" id="A0A0B7FRW7"/>
<evidence type="ECO:0000259" key="1">
    <source>
        <dbReference type="Pfam" id="PF24626"/>
    </source>
</evidence>
<dbReference type="EMBL" id="LN679135">
    <property type="protein sequence ID" value="CEL58927.1"/>
    <property type="molecule type" value="Genomic_DNA"/>
</dbReference>
<keyword evidence="3" id="KW-1185">Reference proteome</keyword>
<reference evidence="2 3" key="1">
    <citation type="submission" date="2014-11" db="EMBL/GenBank/DDBJ databases">
        <authorList>
            <person name="Wibberg Daniel"/>
        </authorList>
    </citation>
    <scope>NUCLEOTIDE SEQUENCE [LARGE SCALE GENOMIC DNA]</scope>
    <source>
        <strain evidence="2">Rhizoctonia solani AG1-IB 7/3/14</strain>
    </source>
</reference>
<dbReference type="Pfam" id="PF24626">
    <property type="entry name" value="SH3_Tf2-1"/>
    <property type="match status" value="1"/>
</dbReference>
<dbReference type="STRING" id="1108050.A0A0B7FRW7"/>
<dbReference type="Proteomes" id="UP000059188">
    <property type="component" value="Unassembled WGS sequence"/>
</dbReference>
<organism evidence="2 3">
    <name type="scientific">Thanatephorus cucumeris (strain AG1-IB / isolate 7/3/14)</name>
    <name type="common">Lettuce bottom rot fungus</name>
    <name type="synonym">Rhizoctonia solani</name>
    <dbReference type="NCBI Taxonomy" id="1108050"/>
    <lineage>
        <taxon>Eukaryota</taxon>
        <taxon>Fungi</taxon>
        <taxon>Dikarya</taxon>
        <taxon>Basidiomycota</taxon>
        <taxon>Agaricomycotina</taxon>
        <taxon>Agaricomycetes</taxon>
        <taxon>Cantharellales</taxon>
        <taxon>Ceratobasidiaceae</taxon>
        <taxon>Rhizoctonia</taxon>
        <taxon>Rhizoctonia solani AG-1</taxon>
    </lineage>
</organism>
<evidence type="ECO:0000313" key="2">
    <source>
        <dbReference type="EMBL" id="CEL58927.1"/>
    </source>
</evidence>
<proteinExistence type="predicted"/>
<protein>
    <recommendedName>
        <fullName evidence="1">Tf2-1-like SH3-like domain-containing protein</fullName>
    </recommendedName>
</protein>
<accession>A0A0B7FRW7</accession>
<evidence type="ECO:0000313" key="3">
    <source>
        <dbReference type="Proteomes" id="UP000059188"/>
    </source>
</evidence>
<feature type="domain" description="Tf2-1-like SH3-like" evidence="1">
    <location>
        <begin position="57"/>
        <end position="116"/>
    </location>
</feature>
<sequence length="138" mass="15639">MEPTLTPSKVPVNVPEAEDLANTMEQQWVEIALALQQSKEQMTQGKPMEVLISFDIGELAWLYARNMNLKTKTPKLTDRRLGPFKVAEKISDTAYRLELPETMLVHDVFSVGLLSKGKKDKAHKWENHPPPITIDGEE</sequence>
<name>A0A0B7FRW7_THACB</name>
<gene>
    <name evidence="2" type="ORF">RSOLAG1IB_08948</name>
</gene>